<comment type="subcellular location">
    <subcellularLocation>
        <location evidence="1">Membrane</location>
        <topology evidence="1">Multi-pass membrane protein</topology>
    </subcellularLocation>
</comment>
<evidence type="ECO:0000256" key="1">
    <source>
        <dbReference type="ARBA" id="ARBA00004141"/>
    </source>
</evidence>
<comment type="catalytic activity">
    <reaction evidence="15">
        <text>4,4-dimethyl-5alpha-cholesta-8,24-dien-3beta-ol + NADP(+) = 4,4-dimethyl-5alpha-cholesta-8,14,24-trien-3beta-ol + NADPH + H(+)</text>
        <dbReference type="Rhea" id="RHEA:18561"/>
        <dbReference type="ChEBI" id="CHEBI:15378"/>
        <dbReference type="ChEBI" id="CHEBI:17813"/>
        <dbReference type="ChEBI" id="CHEBI:18364"/>
        <dbReference type="ChEBI" id="CHEBI:57783"/>
        <dbReference type="ChEBI" id="CHEBI:58349"/>
        <dbReference type="EC" id="1.3.1.70"/>
    </reaction>
    <physiologicalReaction direction="right-to-left" evidence="15">
        <dbReference type="Rhea" id="RHEA:18563"/>
    </physiologicalReaction>
</comment>
<dbReference type="GO" id="GO:0006696">
    <property type="term" value="P:ergosterol biosynthetic process"/>
    <property type="evidence" value="ECO:0007669"/>
    <property type="project" value="TreeGrafter"/>
</dbReference>
<accession>A0A0K3CB80</accession>
<protein>
    <recommendedName>
        <fullName evidence="17">Delta(14)-sterol reductase ERG24</fullName>
        <ecNumber evidence="3">1.3.1.70</ecNumber>
    </recommendedName>
    <alternativeName>
        <fullName evidence="19">C-14 sterol reductase ERG24</fullName>
    </alternativeName>
    <alternativeName>
        <fullName evidence="18">Sterol C14-reductase ERG24</fullName>
    </alternativeName>
</protein>
<dbReference type="PROSITE" id="PS01018">
    <property type="entry name" value="STEROL_REDUCT_2"/>
    <property type="match status" value="1"/>
</dbReference>
<comment type="similarity">
    <text evidence="2">Belongs to the ERG4/ERG24 family.</text>
</comment>
<keyword evidence="23" id="KW-1185">Reference proteome</keyword>
<evidence type="ECO:0000313" key="21">
    <source>
        <dbReference type="EMBL" id="CTR04406.1"/>
    </source>
</evidence>
<keyword evidence="6" id="KW-0521">NADP</keyword>
<evidence type="ECO:0000256" key="5">
    <source>
        <dbReference type="ARBA" id="ARBA00022692"/>
    </source>
</evidence>
<evidence type="ECO:0000256" key="9">
    <source>
        <dbReference type="ARBA" id="ARBA00023002"/>
    </source>
</evidence>
<feature type="transmembrane region" description="Helical" evidence="20">
    <location>
        <begin position="141"/>
        <end position="163"/>
    </location>
</feature>
<dbReference type="PANTHER" id="PTHR21257">
    <property type="entry name" value="DELTA(14)-STEROL REDUCTASE"/>
    <property type="match status" value="1"/>
</dbReference>
<evidence type="ECO:0000256" key="12">
    <source>
        <dbReference type="ARBA" id="ARBA00023136"/>
    </source>
</evidence>
<feature type="transmembrane region" description="Helical" evidence="20">
    <location>
        <begin position="400"/>
        <end position="424"/>
    </location>
</feature>
<reference evidence="21 23" key="1">
    <citation type="submission" date="2015-07" db="EMBL/GenBank/DDBJ databases">
        <authorList>
            <person name="Cajimat M.N.B."/>
            <person name="Milazzo M.L."/>
            <person name="Fulhorst C.F."/>
        </authorList>
    </citation>
    <scope>NUCLEOTIDE SEQUENCE [LARGE SCALE GENOMIC DNA]</scope>
    <source>
        <strain evidence="21">Single colony</strain>
    </source>
</reference>
<dbReference type="FunFam" id="1.20.120.1630:FF:000009">
    <property type="entry name" value="C-14 sterol reductase"/>
    <property type="match status" value="1"/>
</dbReference>
<evidence type="ECO:0000256" key="20">
    <source>
        <dbReference type="SAM" id="Phobius"/>
    </source>
</evidence>
<evidence type="ECO:0000256" key="18">
    <source>
        <dbReference type="ARBA" id="ARBA00077841"/>
    </source>
</evidence>
<dbReference type="InterPro" id="IPR001171">
    <property type="entry name" value="ERG24_DHCR-like"/>
</dbReference>
<sequence length="463" mass="52522">MAPSSDKGKVAAYDPAPRTEHYEFGGGLGALGVTLAVPFFTYWLAFACTADQCPPWPMSKFVAFHSNGLEAMRASAWWESLWSWEAASVYLAWYFWTVACAIGLPGKEIEGVELRNGKKLKYTMNGECLPSCRFPLADSPYCLFPAFSTMMVTLGCIAAWTYKFGPGALLYIPNHWPQLISAALAWSAFLATFVYYQSYIGTQMLALGGNTPNPFYNASLWFIGRGLNPRLGDFDIKAFNEMRPGLILWIVIDLSMVAYQYSTIGRVTDSMILTVAFHSWYVLDAEFNEPAILTTMDITTDGFGFMLSVGDLLWVPFTYSYTAYYLAFHPKDIGLSGCAGVLAVQLVGYWIFRSSNNEKNEFRSGRNPKNLTSMQTERGTRLLTSGWWGMSRHPNYLGDWIMAWAWCLPCGFSTPLPYFYPIYFGILLVHRQTRDDEACAKKYKKDWETYKRLVPWRIIPYVY</sequence>
<reference evidence="22 24" key="2">
    <citation type="journal article" date="2018" name="Elife">
        <title>Functional genomics of lipid metabolism in the oleaginous yeast Rhodosporidium toruloides.</title>
        <authorList>
            <person name="Coradetti S.T."/>
            <person name="Pinel D."/>
            <person name="Geiselman G."/>
            <person name="Ito M."/>
            <person name="Mondo S."/>
            <person name="Reilly M.C."/>
            <person name="Cheng Y.F."/>
            <person name="Bauer S."/>
            <person name="Grigoriev I."/>
            <person name="Gladden J.M."/>
            <person name="Simmons B.A."/>
            <person name="Brem R."/>
            <person name="Arkin A.P."/>
            <person name="Skerker J.M."/>
        </authorList>
    </citation>
    <scope>NUCLEOTIDE SEQUENCE [LARGE SCALE GENOMIC DNA]</scope>
    <source>
        <strain evidence="22 24">NBRC 0880</strain>
    </source>
</reference>
<evidence type="ECO:0000256" key="3">
    <source>
        <dbReference type="ARBA" id="ARBA00012413"/>
    </source>
</evidence>
<feature type="transmembrane region" description="Helical" evidence="20">
    <location>
        <begin position="28"/>
        <end position="50"/>
    </location>
</feature>
<dbReference type="EMBL" id="CWKI01000001">
    <property type="protein sequence ID" value="CTR04406.1"/>
    <property type="molecule type" value="Genomic_DNA"/>
</dbReference>
<evidence type="ECO:0000256" key="10">
    <source>
        <dbReference type="ARBA" id="ARBA00023011"/>
    </source>
</evidence>
<keyword evidence="7" id="KW-0752">Steroid biosynthesis</keyword>
<dbReference type="AlphaFoldDB" id="A0A0K3CB80"/>
<evidence type="ECO:0000256" key="17">
    <source>
        <dbReference type="ARBA" id="ARBA00074394"/>
    </source>
</evidence>
<keyword evidence="11" id="KW-0443">Lipid metabolism</keyword>
<dbReference type="GO" id="GO:0005789">
    <property type="term" value="C:endoplasmic reticulum membrane"/>
    <property type="evidence" value="ECO:0007669"/>
    <property type="project" value="TreeGrafter"/>
</dbReference>
<dbReference type="Gene3D" id="1.20.120.1630">
    <property type="match status" value="1"/>
</dbReference>
<evidence type="ECO:0000313" key="22">
    <source>
        <dbReference type="EMBL" id="PRQ77603.1"/>
    </source>
</evidence>
<dbReference type="InterPro" id="IPR018083">
    <property type="entry name" value="Sterol_reductase_CS"/>
</dbReference>
<dbReference type="EC" id="1.3.1.70" evidence="3"/>
<evidence type="ECO:0000256" key="13">
    <source>
        <dbReference type="ARBA" id="ARBA00023166"/>
    </source>
</evidence>
<evidence type="ECO:0000256" key="19">
    <source>
        <dbReference type="ARBA" id="ARBA00083315"/>
    </source>
</evidence>
<feature type="transmembrane region" description="Helical" evidence="20">
    <location>
        <begin position="333"/>
        <end position="352"/>
    </location>
</feature>
<dbReference type="STRING" id="5286.A0A0K3CB80"/>
<evidence type="ECO:0000313" key="24">
    <source>
        <dbReference type="Proteomes" id="UP000239560"/>
    </source>
</evidence>
<evidence type="ECO:0000256" key="2">
    <source>
        <dbReference type="ARBA" id="ARBA00005402"/>
    </source>
</evidence>
<keyword evidence="13" id="KW-1207">Sterol metabolism</keyword>
<comment type="pathway">
    <text evidence="16">Steroid biosynthesis; zymosterol biosynthesis; zymosterol from lanosterol: step 2/6.</text>
</comment>
<gene>
    <name evidence="21" type="primary">FGENESH: predicted gene_1.267</name>
    <name evidence="22" type="ORF">AAT19DRAFT_8671</name>
    <name evidence="21" type="ORF">BN2166_0002670</name>
</gene>
<keyword evidence="12 20" id="KW-0472">Membrane</keyword>
<evidence type="ECO:0000256" key="7">
    <source>
        <dbReference type="ARBA" id="ARBA00022955"/>
    </source>
</evidence>
<feature type="transmembrane region" description="Helical" evidence="20">
    <location>
        <begin position="175"/>
        <end position="196"/>
    </location>
</feature>
<evidence type="ECO:0000256" key="4">
    <source>
        <dbReference type="ARBA" id="ARBA00022516"/>
    </source>
</evidence>
<evidence type="ECO:0000256" key="11">
    <source>
        <dbReference type="ARBA" id="ARBA00023098"/>
    </source>
</evidence>
<organism evidence="21 23">
    <name type="scientific">Rhodotorula toruloides</name>
    <name type="common">Yeast</name>
    <name type="synonym">Rhodosporidium toruloides</name>
    <dbReference type="NCBI Taxonomy" id="5286"/>
    <lineage>
        <taxon>Eukaryota</taxon>
        <taxon>Fungi</taxon>
        <taxon>Dikarya</taxon>
        <taxon>Basidiomycota</taxon>
        <taxon>Pucciniomycotina</taxon>
        <taxon>Microbotryomycetes</taxon>
        <taxon>Sporidiobolales</taxon>
        <taxon>Sporidiobolaceae</taxon>
        <taxon>Rhodotorula</taxon>
    </lineage>
</organism>
<dbReference type="OMA" id="PNYMGDL"/>
<keyword evidence="5 20" id="KW-0812">Transmembrane</keyword>
<proteinExistence type="inferred from homology"/>
<evidence type="ECO:0000256" key="15">
    <source>
        <dbReference type="ARBA" id="ARBA00052254"/>
    </source>
</evidence>
<feature type="transmembrane region" description="Helical" evidence="20">
    <location>
        <begin position="303"/>
        <end position="326"/>
    </location>
</feature>
<keyword evidence="10" id="KW-0756">Sterol biosynthesis</keyword>
<name>A0A0K3CB80_RHOTO</name>
<evidence type="ECO:0000313" key="23">
    <source>
        <dbReference type="Proteomes" id="UP000199069"/>
    </source>
</evidence>
<feature type="transmembrane region" description="Helical" evidence="20">
    <location>
        <begin position="246"/>
        <end position="264"/>
    </location>
</feature>
<dbReference type="OrthoDB" id="10262235at2759"/>
<dbReference type="Proteomes" id="UP000199069">
    <property type="component" value="Unassembled WGS sequence"/>
</dbReference>
<evidence type="ECO:0000256" key="8">
    <source>
        <dbReference type="ARBA" id="ARBA00022989"/>
    </source>
</evidence>
<dbReference type="PANTHER" id="PTHR21257:SF52">
    <property type="entry name" value="DELTA(14)-STEROL REDUCTASE TM7SF2"/>
    <property type="match status" value="1"/>
</dbReference>
<evidence type="ECO:0000256" key="16">
    <source>
        <dbReference type="ARBA" id="ARBA00060638"/>
    </source>
</evidence>
<keyword evidence="8 20" id="KW-1133">Transmembrane helix</keyword>
<keyword evidence="9" id="KW-0560">Oxidoreductase</keyword>
<dbReference type="Proteomes" id="UP000239560">
    <property type="component" value="Unassembled WGS sequence"/>
</dbReference>
<keyword evidence="14" id="KW-0753">Steroid metabolism</keyword>
<keyword evidence="4" id="KW-0444">Lipid biosynthesis</keyword>
<dbReference type="EMBL" id="LCTV02000001">
    <property type="protein sequence ID" value="PRQ77603.1"/>
    <property type="molecule type" value="Genomic_DNA"/>
</dbReference>
<dbReference type="GO" id="GO:0050613">
    <property type="term" value="F:Delta14-sterol reductase activity"/>
    <property type="evidence" value="ECO:0007669"/>
    <property type="project" value="UniProtKB-EC"/>
</dbReference>
<dbReference type="Pfam" id="PF01222">
    <property type="entry name" value="ERG4_ERG24"/>
    <property type="match status" value="1"/>
</dbReference>
<evidence type="ECO:0000256" key="6">
    <source>
        <dbReference type="ARBA" id="ARBA00022857"/>
    </source>
</evidence>
<evidence type="ECO:0000256" key="14">
    <source>
        <dbReference type="ARBA" id="ARBA00023221"/>
    </source>
</evidence>